<accession>K2GBJ1</accession>
<evidence type="ECO:0000313" key="1">
    <source>
        <dbReference type="EMBL" id="EKE27554.1"/>
    </source>
</evidence>
<comment type="caution">
    <text evidence="1">The sequence shown here is derived from an EMBL/GenBank/DDBJ whole genome shotgun (WGS) entry which is preliminary data.</text>
</comment>
<dbReference type="NCBIfam" id="TIGR02532">
    <property type="entry name" value="IV_pilin_GFxxxE"/>
    <property type="match status" value="1"/>
</dbReference>
<dbReference type="InterPro" id="IPR045584">
    <property type="entry name" value="Pilin-like"/>
</dbReference>
<dbReference type="AlphaFoldDB" id="K2GBJ1"/>
<gene>
    <name evidence="1" type="ORF">ACD_3C00193G0007</name>
</gene>
<organism evidence="1">
    <name type="scientific">uncultured bacterium</name>
    <name type="common">gcode 4</name>
    <dbReference type="NCBI Taxonomy" id="1234023"/>
    <lineage>
        <taxon>Bacteria</taxon>
        <taxon>environmental samples</taxon>
    </lineage>
</organism>
<proteinExistence type="predicted"/>
<reference evidence="1" key="1">
    <citation type="journal article" date="2012" name="Science">
        <title>Fermentation, hydrogen, and sulfur metabolism in multiple uncultivated bacterial phyla.</title>
        <authorList>
            <person name="Wrighton K.C."/>
            <person name="Thomas B.C."/>
            <person name="Sharon I."/>
            <person name="Miller C.S."/>
            <person name="Castelle C.J."/>
            <person name="VerBerkmoes N.C."/>
            <person name="Wilkins M.J."/>
            <person name="Hettich R.L."/>
            <person name="Lipton M.S."/>
            <person name="Williams K.H."/>
            <person name="Long P.E."/>
            <person name="Banfield J.F."/>
        </authorList>
    </citation>
    <scope>NUCLEOTIDE SEQUENCE [LARGE SCALE GENOMIC DNA]</scope>
</reference>
<protein>
    <submittedName>
        <fullName evidence="1">Uncharacterized protein</fullName>
    </submittedName>
</protein>
<sequence>MKEKKQPHSRQWFTLVELIVVIVILAILATIAFLSFSSQSSAARDSTRLADMSNLFKWAKTMQAIWWKMPEPDQKSVKLFSWSVQIWTQWYAWEAMMRKIQFSNWWKDPLTWEFFVYSANLTLTKWQVLWFLENSESRSMGLNPFSLLETKAYDVWWKYPVEKWDAVWIFLVSDWSWSYIPAQEDPAYSSWIYAMDINNPDSLVAIIDSNEGPSHDLVVLVPAVISSTWWYDPNAATNPEQPSWTFTCPEGYEGAWKQFTTIAAYQVAASPVADYVIFPNQQSDEITWESTMSIHKKSITDNTISDGTVLSAYPARYPAFSVDWSKIAYKYDRSVLSYDPEDPNYYVSDPNSWKIFIKSSADNGNWTEFINWSNDAPAFSPDWTYIVYRNSDDDGKLYKKLISDTNPENKWVLLTTWKWDHPFFANIWWTLYIIYTHSTDYTGINPDTQEEETYNRDELYKMKADLSDGDWVKITQNWWNRWTISPDWNWIIYNDRDEADSDKEKIFKKSAADNLDWTPITPTWWYRPAYSRDWNWIFYNGPNDELYKKCAD</sequence>
<name>K2GBJ1_9BACT</name>
<dbReference type="EMBL" id="AMFJ01000467">
    <property type="protein sequence ID" value="EKE27554.1"/>
    <property type="molecule type" value="Genomic_DNA"/>
</dbReference>
<dbReference type="InterPro" id="IPR012902">
    <property type="entry name" value="N_methyl_site"/>
</dbReference>
<dbReference type="Gene3D" id="3.30.700.10">
    <property type="entry name" value="Glycoprotein, Type 4 Pilin"/>
    <property type="match status" value="1"/>
</dbReference>
<dbReference type="SUPFAM" id="SSF54523">
    <property type="entry name" value="Pili subunits"/>
    <property type="match status" value="1"/>
</dbReference>